<dbReference type="RefSeq" id="WP_151621834.1">
    <property type="nucleotide sequence ID" value="NZ_WBXO01000036.1"/>
</dbReference>
<dbReference type="InterPro" id="IPR052548">
    <property type="entry name" value="Type_VII_TA_antitoxin"/>
</dbReference>
<gene>
    <name evidence="2" type="ORF">F9B85_14105</name>
</gene>
<organism evidence="2 3">
    <name type="scientific">Heliorestis acidaminivorans</name>
    <dbReference type="NCBI Taxonomy" id="553427"/>
    <lineage>
        <taxon>Bacteria</taxon>
        <taxon>Bacillati</taxon>
        <taxon>Bacillota</taxon>
        <taxon>Clostridia</taxon>
        <taxon>Eubacteriales</taxon>
        <taxon>Heliobacteriaceae</taxon>
        <taxon>Heliorestis</taxon>
    </lineage>
</organism>
<sequence>MDKRTLIEMKNILTSEQARAILEVKEKLLSVLAVKEIVLFGSYARREADELSDIDLLIITDHKLSHQECDIIAEIIFEINLNYETNISFVPVDASSWYGQRLHLSALYSEVQRDGVVV</sequence>
<evidence type="ECO:0000313" key="2">
    <source>
        <dbReference type="EMBL" id="KAB2950555.1"/>
    </source>
</evidence>
<dbReference type="CDD" id="cd05403">
    <property type="entry name" value="NT_KNTase_like"/>
    <property type="match status" value="1"/>
</dbReference>
<accession>A0A6I0ETU2</accession>
<protein>
    <submittedName>
        <fullName evidence="2">Nucleotidyltransferase domain-containing protein</fullName>
    </submittedName>
</protein>
<dbReference type="InterPro" id="IPR043519">
    <property type="entry name" value="NT_sf"/>
</dbReference>
<comment type="caution">
    <text evidence="2">The sequence shown here is derived from an EMBL/GenBank/DDBJ whole genome shotgun (WGS) entry which is preliminary data.</text>
</comment>
<dbReference type="Pfam" id="PF01909">
    <property type="entry name" value="NTP_transf_2"/>
    <property type="match status" value="1"/>
</dbReference>
<keyword evidence="2" id="KW-0808">Transferase</keyword>
<dbReference type="InterPro" id="IPR002934">
    <property type="entry name" value="Polymerase_NTP_transf_dom"/>
</dbReference>
<reference evidence="2 3" key="1">
    <citation type="submission" date="2019-10" db="EMBL/GenBank/DDBJ databases">
        <title>Whole-genome sequence of the extremophile Heliorestis acidaminivorans DSM 24790.</title>
        <authorList>
            <person name="Kyndt J.A."/>
            <person name="Meyer T.E."/>
        </authorList>
    </citation>
    <scope>NUCLEOTIDE SEQUENCE [LARGE SCALE GENOMIC DNA]</scope>
    <source>
        <strain evidence="2 3">DSM 24790</strain>
    </source>
</reference>
<evidence type="ECO:0000313" key="3">
    <source>
        <dbReference type="Proteomes" id="UP000468766"/>
    </source>
</evidence>
<dbReference type="SUPFAM" id="SSF81301">
    <property type="entry name" value="Nucleotidyltransferase"/>
    <property type="match status" value="1"/>
</dbReference>
<dbReference type="AlphaFoldDB" id="A0A6I0ETU2"/>
<dbReference type="EMBL" id="WBXO01000036">
    <property type="protein sequence ID" value="KAB2950555.1"/>
    <property type="molecule type" value="Genomic_DNA"/>
</dbReference>
<evidence type="ECO:0000259" key="1">
    <source>
        <dbReference type="Pfam" id="PF01909"/>
    </source>
</evidence>
<dbReference type="PANTHER" id="PTHR33933">
    <property type="entry name" value="NUCLEOTIDYLTRANSFERASE"/>
    <property type="match status" value="1"/>
</dbReference>
<feature type="domain" description="Polymerase nucleotidyl transferase" evidence="1">
    <location>
        <begin position="23"/>
        <end position="83"/>
    </location>
</feature>
<dbReference type="GO" id="GO:0016779">
    <property type="term" value="F:nucleotidyltransferase activity"/>
    <property type="evidence" value="ECO:0007669"/>
    <property type="project" value="InterPro"/>
</dbReference>
<proteinExistence type="predicted"/>
<dbReference type="Proteomes" id="UP000468766">
    <property type="component" value="Unassembled WGS sequence"/>
</dbReference>
<dbReference type="PANTHER" id="PTHR33933:SF1">
    <property type="entry name" value="PROTEIN ADENYLYLTRANSFERASE MNTA-RELATED"/>
    <property type="match status" value="1"/>
</dbReference>
<name>A0A6I0ETU2_9FIRM</name>
<dbReference type="Gene3D" id="3.30.460.10">
    <property type="entry name" value="Beta Polymerase, domain 2"/>
    <property type="match status" value="1"/>
</dbReference>
<dbReference type="OrthoDB" id="9813766at2"/>
<keyword evidence="3" id="KW-1185">Reference proteome</keyword>